<sequence length="70" mass="7666">MPVRGLRVAEGPGPCPVVVLPLWLILWGGRRLLRLCDIAVAFCERTGMVTAHPVSDAAPCRCRCVVNRLK</sequence>
<evidence type="ECO:0000313" key="1">
    <source>
        <dbReference type="EMBL" id="GAA4150607.1"/>
    </source>
</evidence>
<dbReference type="EMBL" id="BAABDO010000087">
    <property type="protein sequence ID" value="GAA4150607.1"/>
    <property type="molecule type" value="Genomic_DNA"/>
</dbReference>
<reference evidence="2" key="1">
    <citation type="journal article" date="2019" name="Int. J. Syst. Evol. Microbiol.">
        <title>The Global Catalogue of Microorganisms (GCM) 10K type strain sequencing project: providing services to taxonomists for standard genome sequencing and annotation.</title>
        <authorList>
            <consortium name="The Broad Institute Genomics Platform"/>
            <consortium name="The Broad Institute Genome Sequencing Center for Infectious Disease"/>
            <person name="Wu L."/>
            <person name="Ma J."/>
        </authorList>
    </citation>
    <scope>NUCLEOTIDE SEQUENCE [LARGE SCALE GENOMIC DNA]</scope>
    <source>
        <strain evidence="2">JCM 17316</strain>
    </source>
</reference>
<gene>
    <name evidence="1" type="ORF">GCM10022416_47130</name>
</gene>
<evidence type="ECO:0008006" key="3">
    <source>
        <dbReference type="Google" id="ProtNLM"/>
    </source>
</evidence>
<name>A0ABP7Z971_9ACTN</name>
<proteinExistence type="predicted"/>
<evidence type="ECO:0000313" key="2">
    <source>
        <dbReference type="Proteomes" id="UP001500266"/>
    </source>
</evidence>
<dbReference type="Proteomes" id="UP001500266">
    <property type="component" value="Unassembled WGS sequence"/>
</dbReference>
<comment type="caution">
    <text evidence="1">The sequence shown here is derived from an EMBL/GenBank/DDBJ whole genome shotgun (WGS) entry which is preliminary data.</text>
</comment>
<protein>
    <recommendedName>
        <fullName evidence="3">Secreted protein</fullName>
    </recommendedName>
</protein>
<accession>A0ABP7Z971</accession>
<keyword evidence="2" id="KW-1185">Reference proteome</keyword>
<organism evidence="1 2">
    <name type="scientific">Actinomadura keratinilytica</name>
    <dbReference type="NCBI Taxonomy" id="547461"/>
    <lineage>
        <taxon>Bacteria</taxon>
        <taxon>Bacillati</taxon>
        <taxon>Actinomycetota</taxon>
        <taxon>Actinomycetes</taxon>
        <taxon>Streptosporangiales</taxon>
        <taxon>Thermomonosporaceae</taxon>
        <taxon>Actinomadura</taxon>
    </lineage>
</organism>